<name>A0ABW9QU39_9ACTN</name>
<reference evidence="1 2" key="1">
    <citation type="submission" date="2019-11" db="EMBL/GenBank/DDBJ databases">
        <title>Acidiferrimicrobium australis gen. nov., sp. nov., an acidophilic and obligately heterotrophic, member of the Actinobacteria that catalyses dissimilatory oxido- reduction of iron isolated from metal-rich acidic water in Chile.</title>
        <authorList>
            <person name="Gonzalez D."/>
            <person name="Huber K."/>
            <person name="Hedrich S."/>
            <person name="Rojas-Villalobos C."/>
            <person name="Quatrini R."/>
            <person name="Dinamarca M.A."/>
            <person name="Schwarz A."/>
            <person name="Canales C."/>
            <person name="Nancucheo I."/>
        </authorList>
    </citation>
    <scope>NUCLEOTIDE SEQUENCE [LARGE SCALE GENOMIC DNA]</scope>
    <source>
        <strain evidence="1 2">USS-CCA1</strain>
    </source>
</reference>
<organism evidence="1 2">
    <name type="scientific">Acidiferrimicrobium australe</name>
    <dbReference type="NCBI Taxonomy" id="2664430"/>
    <lineage>
        <taxon>Bacteria</taxon>
        <taxon>Bacillati</taxon>
        <taxon>Actinomycetota</taxon>
        <taxon>Acidimicrobiia</taxon>
        <taxon>Acidimicrobiales</taxon>
        <taxon>Acidimicrobiaceae</taxon>
        <taxon>Acidiferrimicrobium</taxon>
    </lineage>
</organism>
<sequence length="310" mass="33074">MTAPGGWPAIPYEAWNATCDTLHAHTQVLGKLAAGLAPPEPQLQHAALRLTARGWETLPLPAPDRSGAVVVTLDLHAHQAVVEHSDGRRRSVALAPDQPVGQVTRDVLGALTEMVGPVAFDPRPQETPWSVPLDEDDEHATYDPAQVGGYFAAATWAAAVLAALRAPYRGRATPVNAWWGSFDLAVSLFSGRPADPGASDFIRRNAMDTQEVAVGWWPGDPRYPKAAFYAYAHPAPPGYDSATLEPSGARWEPALGEYVLDWDDVIATDDPHGTALAFARAAVRHACGACDWDPALSASVEGHPPPVTRA</sequence>
<comment type="caution">
    <text evidence="1">The sequence shown here is derived from an EMBL/GenBank/DDBJ whole genome shotgun (WGS) entry which is preliminary data.</text>
</comment>
<evidence type="ECO:0000313" key="1">
    <source>
        <dbReference type="EMBL" id="MST33375.1"/>
    </source>
</evidence>
<dbReference type="Pfam" id="PF19459">
    <property type="entry name" value="DUF5996"/>
    <property type="match status" value="1"/>
</dbReference>
<dbReference type="EMBL" id="WJHE01000576">
    <property type="protein sequence ID" value="MST33375.1"/>
    <property type="molecule type" value="Genomic_DNA"/>
</dbReference>
<keyword evidence="2" id="KW-1185">Reference proteome</keyword>
<dbReference type="Proteomes" id="UP000437736">
    <property type="component" value="Unassembled WGS sequence"/>
</dbReference>
<proteinExistence type="predicted"/>
<protein>
    <submittedName>
        <fullName evidence="1">Uncharacterized protein</fullName>
    </submittedName>
</protein>
<accession>A0ABW9QU39</accession>
<gene>
    <name evidence="1" type="ORF">GHK86_11680</name>
</gene>
<dbReference type="InterPro" id="IPR046038">
    <property type="entry name" value="DUF5996"/>
</dbReference>
<evidence type="ECO:0000313" key="2">
    <source>
        <dbReference type="Proteomes" id="UP000437736"/>
    </source>
</evidence>